<evidence type="ECO:0000256" key="2">
    <source>
        <dbReference type="ARBA" id="ARBA00022729"/>
    </source>
</evidence>
<dbReference type="CDD" id="cd00054">
    <property type="entry name" value="EGF_CA"/>
    <property type="match status" value="2"/>
</dbReference>
<dbReference type="KEGG" id="bfo:118414494"/>
<gene>
    <name evidence="10" type="primary">LOC118414494</name>
</gene>
<evidence type="ECO:0000256" key="4">
    <source>
        <dbReference type="ARBA" id="ARBA00023157"/>
    </source>
</evidence>
<dbReference type="GO" id="GO:0005886">
    <property type="term" value="C:plasma membrane"/>
    <property type="evidence" value="ECO:0007669"/>
    <property type="project" value="UniProtKB-ARBA"/>
</dbReference>
<dbReference type="FunFam" id="2.10.25.10:FF:000230">
    <property type="entry name" value="Delta-like protein"/>
    <property type="match status" value="1"/>
</dbReference>
<dbReference type="GO" id="GO:0042063">
    <property type="term" value="P:gliogenesis"/>
    <property type="evidence" value="ECO:0007669"/>
    <property type="project" value="UniProtKB-ARBA"/>
</dbReference>
<evidence type="ECO:0000256" key="1">
    <source>
        <dbReference type="ARBA" id="ARBA00022536"/>
    </source>
</evidence>
<evidence type="ECO:0000313" key="9">
    <source>
        <dbReference type="Proteomes" id="UP000001554"/>
    </source>
</evidence>
<comment type="caution">
    <text evidence="6">Lacks conserved residue(s) required for the propagation of feature annotation.</text>
</comment>
<evidence type="ECO:0000313" key="10">
    <source>
        <dbReference type="RefSeq" id="XP_035674455.1"/>
    </source>
</evidence>
<dbReference type="Pfam" id="PF00008">
    <property type="entry name" value="EGF"/>
    <property type="match status" value="2"/>
</dbReference>
<reference evidence="10" key="2">
    <citation type="submission" date="2025-08" db="UniProtKB">
        <authorList>
            <consortium name="RefSeq"/>
        </authorList>
    </citation>
    <scope>IDENTIFICATION</scope>
    <source>
        <strain evidence="10">S238N-H82</strain>
        <tissue evidence="10">Testes</tissue>
    </source>
</reference>
<dbReference type="RefSeq" id="XP_035674455.1">
    <property type="nucleotide sequence ID" value="XM_035818562.1"/>
</dbReference>
<dbReference type="PROSITE" id="PS01186">
    <property type="entry name" value="EGF_2"/>
    <property type="match status" value="1"/>
</dbReference>
<feature type="domain" description="EGF-like" evidence="8">
    <location>
        <begin position="159"/>
        <end position="198"/>
    </location>
</feature>
<feature type="disulfide bond" evidence="6">
    <location>
        <begin position="228"/>
        <end position="237"/>
    </location>
</feature>
<organism evidence="9 10">
    <name type="scientific">Branchiostoma floridae</name>
    <name type="common">Florida lancelet</name>
    <name type="synonym">Amphioxus</name>
    <dbReference type="NCBI Taxonomy" id="7739"/>
    <lineage>
        <taxon>Eukaryota</taxon>
        <taxon>Metazoa</taxon>
        <taxon>Chordata</taxon>
        <taxon>Cephalochordata</taxon>
        <taxon>Leptocardii</taxon>
        <taxon>Amphioxiformes</taxon>
        <taxon>Branchiostomatidae</taxon>
        <taxon>Branchiostoma</taxon>
    </lineage>
</organism>
<dbReference type="GO" id="GO:0000902">
    <property type="term" value="P:cell morphogenesis"/>
    <property type="evidence" value="ECO:0007669"/>
    <property type="project" value="UniProtKB-ARBA"/>
</dbReference>
<dbReference type="InterPro" id="IPR001881">
    <property type="entry name" value="EGF-like_Ca-bd_dom"/>
</dbReference>
<keyword evidence="1 6" id="KW-0245">EGF-like domain</keyword>
<dbReference type="AlphaFoldDB" id="A0A9J7L2X2"/>
<accession>A0A9J7L2X2</accession>
<dbReference type="SMART" id="SM00179">
    <property type="entry name" value="EGF_CA"/>
    <property type="match status" value="2"/>
</dbReference>
<feature type="chain" id="PRO_5039949452" evidence="7">
    <location>
        <begin position="25"/>
        <end position="306"/>
    </location>
</feature>
<keyword evidence="9" id="KW-1185">Reference proteome</keyword>
<dbReference type="PROSITE" id="PS50026">
    <property type="entry name" value="EGF_3"/>
    <property type="match status" value="2"/>
</dbReference>
<dbReference type="OrthoDB" id="6249379at2759"/>
<dbReference type="SMART" id="SM00181">
    <property type="entry name" value="EGF"/>
    <property type="match status" value="2"/>
</dbReference>
<dbReference type="InterPro" id="IPR000742">
    <property type="entry name" value="EGF"/>
</dbReference>
<evidence type="ECO:0000256" key="5">
    <source>
        <dbReference type="ARBA" id="ARBA00023180"/>
    </source>
</evidence>
<feature type="signal peptide" evidence="7">
    <location>
        <begin position="1"/>
        <end position="24"/>
    </location>
</feature>
<name>A0A9J7L2X2_BRAFL</name>
<keyword evidence="5" id="KW-0325">Glycoprotein</keyword>
<dbReference type="Gene3D" id="2.10.25.10">
    <property type="entry name" value="Laminin"/>
    <property type="match status" value="2"/>
</dbReference>
<dbReference type="GO" id="GO:0048666">
    <property type="term" value="P:neuron development"/>
    <property type="evidence" value="ECO:0007669"/>
    <property type="project" value="UniProtKB-ARBA"/>
</dbReference>
<dbReference type="GO" id="GO:0005509">
    <property type="term" value="F:calcium ion binding"/>
    <property type="evidence" value="ECO:0007669"/>
    <property type="project" value="InterPro"/>
</dbReference>
<reference evidence="9" key="1">
    <citation type="journal article" date="2020" name="Nat. Ecol. Evol.">
        <title>Deeply conserved synteny resolves early events in vertebrate evolution.</title>
        <authorList>
            <person name="Simakov O."/>
            <person name="Marletaz F."/>
            <person name="Yue J.X."/>
            <person name="O'Connell B."/>
            <person name="Jenkins J."/>
            <person name="Brandt A."/>
            <person name="Calef R."/>
            <person name="Tung C.H."/>
            <person name="Huang T.K."/>
            <person name="Schmutz J."/>
            <person name="Satoh N."/>
            <person name="Yu J.K."/>
            <person name="Putnam N.H."/>
            <person name="Green R.E."/>
            <person name="Rokhsar D.S."/>
        </authorList>
    </citation>
    <scope>NUCLEOTIDE SEQUENCE [LARGE SCALE GENOMIC DNA]</scope>
    <source>
        <strain evidence="9">S238N-H82</strain>
    </source>
</reference>
<feature type="disulfide bond" evidence="6">
    <location>
        <begin position="188"/>
        <end position="197"/>
    </location>
</feature>
<dbReference type="FunFam" id="2.10.25.10:FF:000006">
    <property type="entry name" value="Versican core protein-like isoform 1"/>
    <property type="match status" value="1"/>
</dbReference>
<keyword evidence="3" id="KW-0677">Repeat</keyword>
<dbReference type="PANTHER" id="PTHR24049">
    <property type="entry name" value="CRUMBS FAMILY MEMBER"/>
    <property type="match status" value="1"/>
</dbReference>
<evidence type="ECO:0000256" key="3">
    <source>
        <dbReference type="ARBA" id="ARBA00022737"/>
    </source>
</evidence>
<evidence type="ECO:0000259" key="8">
    <source>
        <dbReference type="PROSITE" id="PS50026"/>
    </source>
</evidence>
<dbReference type="Proteomes" id="UP000001554">
    <property type="component" value="Chromosome 4"/>
</dbReference>
<sequence>MVNMWTFLIFLAAVSEWPVSSVGGQEYLTWDRGYVFYKVQVSGPMTNANVKAACRAVHTRPVCFAGRAYGVECDISDYSDAGCAPYHAGFAINSCETYAALAKALCNTTDYWDCQPLDDTFVTYPGWDSDDSAYGVDYQTHTWGLHGADYNNMYALCADMDDCTSFPCKNGGTCQYTLNSGNSATCQCAAGYTGSSCHNLIYTVQCASNPCQNGGTCFHGVDSYHCHCGVEYEGQNCENVVNLCFAYDDVCPPNWECQTIHGYIRCFEPDGTSHRQVEPYVCNSASCPDGLYCKEEGPASFSCRAG</sequence>
<evidence type="ECO:0000256" key="7">
    <source>
        <dbReference type="SAM" id="SignalP"/>
    </source>
</evidence>
<feature type="domain" description="EGF-like" evidence="8">
    <location>
        <begin position="202"/>
        <end position="238"/>
    </location>
</feature>
<evidence type="ECO:0000256" key="6">
    <source>
        <dbReference type="PROSITE-ProRule" id="PRU00076"/>
    </source>
</evidence>
<dbReference type="SUPFAM" id="SSF57196">
    <property type="entry name" value="EGF/Laminin"/>
    <property type="match status" value="2"/>
</dbReference>
<dbReference type="PROSITE" id="PS00022">
    <property type="entry name" value="EGF_1"/>
    <property type="match status" value="2"/>
</dbReference>
<proteinExistence type="predicted"/>
<dbReference type="PRINTS" id="PR00010">
    <property type="entry name" value="EGFBLOOD"/>
</dbReference>
<dbReference type="InterPro" id="IPR051022">
    <property type="entry name" value="Notch_Cell-Fate_Det"/>
</dbReference>
<dbReference type="GeneID" id="118414494"/>
<protein>
    <submittedName>
        <fullName evidence="10">Neurogenic locus notch homolog protein 1-like</fullName>
    </submittedName>
</protein>
<keyword evidence="4 6" id="KW-1015">Disulfide bond</keyword>
<keyword evidence="2 7" id="KW-0732">Signal</keyword>
<dbReference type="PANTHER" id="PTHR24049:SF29">
    <property type="entry name" value="EGF-LIKE DOMAIN-CONTAINING PROTEIN"/>
    <property type="match status" value="1"/>
</dbReference>